<dbReference type="PANTHER" id="PTHR45703:SF4">
    <property type="entry name" value="DYNEIN AXONEMAL HEAVY CHAIN 17"/>
    <property type="match status" value="1"/>
</dbReference>
<evidence type="ECO:0000313" key="2">
    <source>
        <dbReference type="Proteomes" id="UP000694392"/>
    </source>
</evidence>
<dbReference type="GO" id="GO:0007018">
    <property type="term" value="P:microtubule-based movement"/>
    <property type="evidence" value="ECO:0007669"/>
    <property type="project" value="InterPro"/>
</dbReference>
<dbReference type="GO" id="GO:0045505">
    <property type="term" value="F:dynein intermediate chain binding"/>
    <property type="evidence" value="ECO:0007669"/>
    <property type="project" value="InterPro"/>
</dbReference>
<dbReference type="GeneTree" id="ENSGT00940000159717"/>
<dbReference type="InterPro" id="IPR026983">
    <property type="entry name" value="DHC"/>
</dbReference>
<sequence length="235" mass="27305">MRATIRHEMTEAVIAYEEKAREQWLFDYPAQVALTCTQIWWTTEVGIAFARLEEGYENAMKEYYKKQVTQLNTLITMLIGHLSKGDRQKIMTICTIDVHARDVVDKMIAQKVDNAQMFLWLSQLRHRWADEEKHCYANICDAQFLYCYEYLGNTPRLVITPLTDRWVPGSLQLLCFPRCESATAVRCAKGVWTVMKLIIYLHSLAALDSDTLQGICGRLCPVFSPEQYRSYCLMH</sequence>
<dbReference type="Ensembl" id="ENSSPUT00000006751.1">
    <property type="protein sequence ID" value="ENSSPUP00000006340.1"/>
    <property type="gene ID" value="ENSSPUG00000004891.1"/>
</dbReference>
<proteinExistence type="predicted"/>
<keyword evidence="2" id="KW-1185">Reference proteome</keyword>
<dbReference type="OMA" id="ECTINIC"/>
<dbReference type="FunFam" id="1.20.58.1120:FF:000002">
    <property type="entry name" value="Dynein heavy chain 9, axonemal"/>
    <property type="match status" value="1"/>
</dbReference>
<protein>
    <submittedName>
        <fullName evidence="1">Uncharacterized protein</fullName>
    </submittedName>
</protein>
<accession>A0A8D0GJZ4</accession>
<dbReference type="AlphaFoldDB" id="A0A8D0GJZ4"/>
<name>A0A8D0GJZ4_SPHPU</name>
<evidence type="ECO:0000313" key="1">
    <source>
        <dbReference type="Ensembl" id="ENSSPUP00000006340.1"/>
    </source>
</evidence>
<reference evidence="1" key="1">
    <citation type="submission" date="2025-08" db="UniProtKB">
        <authorList>
            <consortium name="Ensembl"/>
        </authorList>
    </citation>
    <scope>IDENTIFICATION</scope>
</reference>
<dbReference type="PANTHER" id="PTHR45703">
    <property type="entry name" value="DYNEIN HEAVY CHAIN"/>
    <property type="match status" value="1"/>
</dbReference>
<organism evidence="1 2">
    <name type="scientific">Sphenodon punctatus</name>
    <name type="common">Tuatara</name>
    <name type="synonym">Hatteria punctata</name>
    <dbReference type="NCBI Taxonomy" id="8508"/>
    <lineage>
        <taxon>Eukaryota</taxon>
        <taxon>Metazoa</taxon>
        <taxon>Chordata</taxon>
        <taxon>Craniata</taxon>
        <taxon>Vertebrata</taxon>
        <taxon>Euteleostomi</taxon>
        <taxon>Lepidosauria</taxon>
        <taxon>Sphenodontia</taxon>
        <taxon>Sphenodontidae</taxon>
        <taxon>Sphenodon</taxon>
    </lineage>
</organism>
<dbReference type="Proteomes" id="UP000694392">
    <property type="component" value="Unplaced"/>
</dbReference>
<dbReference type="Gene3D" id="1.20.58.1120">
    <property type="match status" value="1"/>
</dbReference>
<reference evidence="1" key="2">
    <citation type="submission" date="2025-09" db="UniProtKB">
        <authorList>
            <consortium name="Ensembl"/>
        </authorList>
    </citation>
    <scope>IDENTIFICATION</scope>
</reference>
<dbReference type="GO" id="GO:0051959">
    <property type="term" value="F:dynein light intermediate chain binding"/>
    <property type="evidence" value="ECO:0007669"/>
    <property type="project" value="InterPro"/>
</dbReference>
<dbReference type="GO" id="GO:0030286">
    <property type="term" value="C:dynein complex"/>
    <property type="evidence" value="ECO:0007669"/>
    <property type="project" value="InterPro"/>
</dbReference>